<proteinExistence type="predicted"/>
<dbReference type="Proteomes" id="UP000313359">
    <property type="component" value="Unassembled WGS sequence"/>
</dbReference>
<evidence type="ECO:0000313" key="4">
    <source>
        <dbReference type="Proteomes" id="UP000313359"/>
    </source>
</evidence>
<evidence type="ECO:0000313" key="3">
    <source>
        <dbReference type="EMBL" id="RPD61426.1"/>
    </source>
</evidence>
<evidence type="ECO:0000256" key="1">
    <source>
        <dbReference type="SAM" id="MobiDB-lite"/>
    </source>
</evidence>
<gene>
    <name evidence="3" type="ORF">L227DRAFT_500325</name>
</gene>
<protein>
    <recommendedName>
        <fullName evidence="2">DUF7918 domain-containing protein</fullName>
    </recommendedName>
</protein>
<feature type="region of interest" description="Disordered" evidence="1">
    <location>
        <begin position="226"/>
        <end position="258"/>
    </location>
</feature>
<feature type="domain" description="DUF7918" evidence="2">
    <location>
        <begin position="5"/>
        <end position="207"/>
    </location>
</feature>
<organism evidence="3 4">
    <name type="scientific">Lentinus tigrinus ALCF2SS1-6</name>
    <dbReference type="NCBI Taxonomy" id="1328759"/>
    <lineage>
        <taxon>Eukaryota</taxon>
        <taxon>Fungi</taxon>
        <taxon>Dikarya</taxon>
        <taxon>Basidiomycota</taxon>
        <taxon>Agaricomycotina</taxon>
        <taxon>Agaricomycetes</taxon>
        <taxon>Polyporales</taxon>
        <taxon>Polyporaceae</taxon>
        <taxon>Lentinus</taxon>
    </lineage>
</organism>
<sequence>MQLKGYEVWISCDGKPLPEHCIQPEGHDGKTLACFIPSECGKSFVIEWRDSVKQSHLRFVTTIDGTEVGGNRCIPGGRGMREGVRTDPSTRKPFKFANLLTFAADDEEMLGTPSHEKLGQIEVTVSRIRAECRLVQRTWSNGFRPTEAVHERSKKAGVHCVALGQECRVATSRTQPHSTPLNPREGHVAKFIFRYRPLPLLQAQGIVSIPGAANVKPVVTKSCPDEVDEASSVASTSRRARKRSRHEVDKDSEDVKPDVSAVVVDDESDLEGLKVCWLYLIAPLLPREN</sequence>
<feature type="compositionally biased region" description="Basic and acidic residues" evidence="1">
    <location>
        <begin position="246"/>
        <end position="257"/>
    </location>
</feature>
<keyword evidence="4" id="KW-1185">Reference proteome</keyword>
<evidence type="ECO:0000259" key="2">
    <source>
        <dbReference type="Pfam" id="PF25534"/>
    </source>
</evidence>
<dbReference type="Pfam" id="PF25534">
    <property type="entry name" value="DUF7918"/>
    <property type="match status" value="1"/>
</dbReference>
<dbReference type="EMBL" id="ML122262">
    <property type="protein sequence ID" value="RPD61426.1"/>
    <property type="molecule type" value="Genomic_DNA"/>
</dbReference>
<dbReference type="AlphaFoldDB" id="A0A5C2SJ27"/>
<name>A0A5C2SJ27_9APHY</name>
<dbReference type="STRING" id="1328759.A0A5C2SJ27"/>
<accession>A0A5C2SJ27</accession>
<dbReference type="PANTHER" id="PTHR36223:SF1">
    <property type="entry name" value="TRANSCRIPTION ELONGATION FACTOR EAF N-TERMINAL DOMAIN-CONTAINING PROTEIN"/>
    <property type="match status" value="1"/>
</dbReference>
<reference evidence="3" key="1">
    <citation type="journal article" date="2018" name="Genome Biol. Evol.">
        <title>Genomics and development of Lentinus tigrinus, a white-rot wood-decaying mushroom with dimorphic fruiting bodies.</title>
        <authorList>
            <person name="Wu B."/>
            <person name="Xu Z."/>
            <person name="Knudson A."/>
            <person name="Carlson A."/>
            <person name="Chen N."/>
            <person name="Kovaka S."/>
            <person name="LaButti K."/>
            <person name="Lipzen A."/>
            <person name="Pennachio C."/>
            <person name="Riley R."/>
            <person name="Schakwitz W."/>
            <person name="Umezawa K."/>
            <person name="Ohm R.A."/>
            <person name="Grigoriev I.V."/>
            <person name="Nagy L.G."/>
            <person name="Gibbons J."/>
            <person name="Hibbett D."/>
        </authorList>
    </citation>
    <scope>NUCLEOTIDE SEQUENCE [LARGE SCALE GENOMIC DNA]</scope>
    <source>
        <strain evidence="3">ALCF2SS1-6</strain>
    </source>
</reference>
<dbReference type="InterPro" id="IPR057678">
    <property type="entry name" value="DUF7918"/>
</dbReference>
<dbReference type="OrthoDB" id="3237202at2759"/>
<dbReference type="PANTHER" id="PTHR36223">
    <property type="entry name" value="BETA-LACTAMASE-TYPE TRANSPEPTIDASE FOLD DOMAIN CONTAINING PROTEIN"/>
    <property type="match status" value="1"/>
</dbReference>